<evidence type="ECO:0000256" key="2">
    <source>
        <dbReference type="SAM" id="Phobius"/>
    </source>
</evidence>
<gene>
    <name evidence="3" type="ORF">ACFQGD_30625</name>
</gene>
<sequence length="161" mass="17659">MTTDAIDVRYEEPAASWWALLFGPGFALVGILFEVLTPGPVLFPVWLIAALALTGFTAMWVYARKRYAVVRLTSELLRQGEESLPVERIAAILDEHDEGESGTEDDSAARPPRASRVLGGGLAAPRKYDELPLRLDDGRVVLAWARDGQALRTALRELLSA</sequence>
<dbReference type="EMBL" id="JBHSXX010000001">
    <property type="protein sequence ID" value="MFC6871486.1"/>
    <property type="molecule type" value="Genomic_DNA"/>
</dbReference>
<feature type="region of interest" description="Disordered" evidence="1">
    <location>
        <begin position="95"/>
        <end position="120"/>
    </location>
</feature>
<keyword evidence="2" id="KW-0812">Transmembrane</keyword>
<accession>A0ABW2C7Z5</accession>
<proteinExistence type="predicted"/>
<feature type="transmembrane region" description="Helical" evidence="2">
    <location>
        <begin position="17"/>
        <end position="37"/>
    </location>
</feature>
<comment type="caution">
    <text evidence="3">The sequence shown here is derived from an EMBL/GenBank/DDBJ whole genome shotgun (WGS) entry which is preliminary data.</text>
</comment>
<dbReference type="RefSeq" id="WP_345391150.1">
    <property type="nucleotide sequence ID" value="NZ_BAABLA010000007.1"/>
</dbReference>
<keyword evidence="2" id="KW-0472">Membrane</keyword>
<dbReference type="Proteomes" id="UP001596337">
    <property type="component" value="Unassembled WGS sequence"/>
</dbReference>
<feature type="transmembrane region" description="Helical" evidence="2">
    <location>
        <begin position="43"/>
        <end position="63"/>
    </location>
</feature>
<organism evidence="3 4">
    <name type="scientific">Haloechinothrix salitolerans</name>
    <dbReference type="NCBI Taxonomy" id="926830"/>
    <lineage>
        <taxon>Bacteria</taxon>
        <taxon>Bacillati</taxon>
        <taxon>Actinomycetota</taxon>
        <taxon>Actinomycetes</taxon>
        <taxon>Pseudonocardiales</taxon>
        <taxon>Pseudonocardiaceae</taxon>
        <taxon>Haloechinothrix</taxon>
    </lineage>
</organism>
<evidence type="ECO:0008006" key="5">
    <source>
        <dbReference type="Google" id="ProtNLM"/>
    </source>
</evidence>
<protein>
    <recommendedName>
        <fullName evidence="5">DUF3093 domain-containing protein</fullName>
    </recommendedName>
</protein>
<keyword evidence="2" id="KW-1133">Transmembrane helix</keyword>
<keyword evidence="4" id="KW-1185">Reference proteome</keyword>
<feature type="compositionally biased region" description="Acidic residues" evidence="1">
    <location>
        <begin position="95"/>
        <end position="106"/>
    </location>
</feature>
<name>A0ABW2C7Z5_9PSEU</name>
<evidence type="ECO:0000313" key="4">
    <source>
        <dbReference type="Proteomes" id="UP001596337"/>
    </source>
</evidence>
<evidence type="ECO:0000256" key="1">
    <source>
        <dbReference type="SAM" id="MobiDB-lite"/>
    </source>
</evidence>
<reference evidence="4" key="1">
    <citation type="journal article" date="2019" name="Int. J. Syst. Evol. Microbiol.">
        <title>The Global Catalogue of Microorganisms (GCM) 10K type strain sequencing project: providing services to taxonomists for standard genome sequencing and annotation.</title>
        <authorList>
            <consortium name="The Broad Institute Genomics Platform"/>
            <consortium name="The Broad Institute Genome Sequencing Center for Infectious Disease"/>
            <person name="Wu L."/>
            <person name="Ma J."/>
        </authorList>
    </citation>
    <scope>NUCLEOTIDE SEQUENCE [LARGE SCALE GENOMIC DNA]</scope>
    <source>
        <strain evidence="4">KCTC 32255</strain>
    </source>
</reference>
<evidence type="ECO:0000313" key="3">
    <source>
        <dbReference type="EMBL" id="MFC6871486.1"/>
    </source>
</evidence>